<dbReference type="EMBL" id="JAHKSW010000005">
    <property type="protein sequence ID" value="KAG7332813.1"/>
    <property type="molecule type" value="Genomic_DNA"/>
</dbReference>
<name>A0A9D3P1B8_9TELE</name>
<dbReference type="Proteomes" id="UP000824219">
    <property type="component" value="Linkage Group LG05"/>
</dbReference>
<organism evidence="1 2">
    <name type="scientific">Hemibagrus wyckioides</name>
    <dbReference type="NCBI Taxonomy" id="337641"/>
    <lineage>
        <taxon>Eukaryota</taxon>
        <taxon>Metazoa</taxon>
        <taxon>Chordata</taxon>
        <taxon>Craniata</taxon>
        <taxon>Vertebrata</taxon>
        <taxon>Euteleostomi</taxon>
        <taxon>Actinopterygii</taxon>
        <taxon>Neopterygii</taxon>
        <taxon>Teleostei</taxon>
        <taxon>Ostariophysi</taxon>
        <taxon>Siluriformes</taxon>
        <taxon>Bagridae</taxon>
        <taxon>Hemibagrus</taxon>
    </lineage>
</organism>
<protein>
    <submittedName>
        <fullName evidence="1">Uncharacterized protein</fullName>
    </submittedName>
</protein>
<sequence>MINPVTLFITLACLREQCLENLSCPGQIGLAGCLVLECGKALPTCVKKTSQEIATEMKKENPSASPEALRRQAEATVLDDLSSVMYCLSKADESLIDTMLCFLDAMLGNSQQQNNSKTSSTFKSSNLGYISCWMKKVTTRFFSCIDHYDLDTLITLEKYFKGSQDMNSCVMEKFSSLDNKCISASMRLYGKKSLTDSETWKEFADCGVMWSNIWSGCMNKSWYPNGVRRSIPTEAKDMWVCIIDEVILATAEC</sequence>
<reference evidence="1 2" key="1">
    <citation type="submission" date="2021-06" db="EMBL/GenBank/DDBJ databases">
        <title>Chromosome-level genome assembly of the red-tail catfish (Hemibagrus wyckioides).</title>
        <authorList>
            <person name="Shao F."/>
        </authorList>
    </citation>
    <scope>NUCLEOTIDE SEQUENCE [LARGE SCALE GENOMIC DNA]</scope>
    <source>
        <strain evidence="1">EC202008001</strain>
        <tissue evidence="1">Blood</tissue>
    </source>
</reference>
<accession>A0A9D3P1B8</accession>
<proteinExistence type="predicted"/>
<dbReference type="OrthoDB" id="8939895at2759"/>
<gene>
    <name evidence="1" type="ORF">KOW79_004647</name>
</gene>
<dbReference type="AlphaFoldDB" id="A0A9D3P1B8"/>
<evidence type="ECO:0000313" key="1">
    <source>
        <dbReference type="EMBL" id="KAG7332813.1"/>
    </source>
</evidence>
<keyword evidence="2" id="KW-1185">Reference proteome</keyword>
<evidence type="ECO:0000313" key="2">
    <source>
        <dbReference type="Proteomes" id="UP000824219"/>
    </source>
</evidence>
<comment type="caution">
    <text evidence="1">The sequence shown here is derived from an EMBL/GenBank/DDBJ whole genome shotgun (WGS) entry which is preliminary data.</text>
</comment>